<dbReference type="InterPro" id="IPR017517">
    <property type="entry name" value="Maleyloyr_isom"/>
</dbReference>
<accession>A0A8T4IM84</accession>
<name>A0A8T4IM84_9ACTN</name>
<dbReference type="Pfam" id="PF11716">
    <property type="entry name" value="MDMPI_N"/>
    <property type="match status" value="1"/>
</dbReference>
<dbReference type="InterPro" id="IPR024344">
    <property type="entry name" value="MDMPI_metal-binding"/>
</dbReference>
<dbReference type="Pfam" id="PF07398">
    <property type="entry name" value="MDMPI_C"/>
    <property type="match status" value="1"/>
</dbReference>
<evidence type="ECO:0000259" key="2">
    <source>
        <dbReference type="Pfam" id="PF11716"/>
    </source>
</evidence>
<dbReference type="NCBIfam" id="TIGR03083">
    <property type="entry name" value="maleylpyruvate isomerase family mycothiol-dependent enzyme"/>
    <property type="match status" value="1"/>
</dbReference>
<dbReference type="InterPro" id="IPR034660">
    <property type="entry name" value="DinB/YfiT-like"/>
</dbReference>
<evidence type="ECO:0000313" key="4">
    <source>
        <dbReference type="Proteomes" id="UP000675554"/>
    </source>
</evidence>
<dbReference type="SUPFAM" id="SSF55718">
    <property type="entry name" value="SCP-like"/>
    <property type="match status" value="1"/>
</dbReference>
<protein>
    <submittedName>
        <fullName evidence="3">Maleylpyruvate isomerase family mycothiol-dependent enzyme</fullName>
    </submittedName>
</protein>
<evidence type="ECO:0000313" key="3">
    <source>
        <dbReference type="EMBL" id="MBR7673281.1"/>
    </source>
</evidence>
<comment type="caution">
    <text evidence="3">The sequence shown here is derived from an EMBL/GenBank/DDBJ whole genome shotgun (WGS) entry which is preliminary data.</text>
</comment>
<dbReference type="Gene3D" id="3.30.1050.20">
    <property type="match status" value="1"/>
</dbReference>
<gene>
    <name evidence="3" type="ORF">KDA82_09670</name>
</gene>
<dbReference type="GO" id="GO:0046872">
    <property type="term" value="F:metal ion binding"/>
    <property type="evidence" value="ECO:0007669"/>
    <property type="project" value="InterPro"/>
</dbReference>
<dbReference type="Proteomes" id="UP000675554">
    <property type="component" value="Unassembled WGS sequence"/>
</dbReference>
<proteinExistence type="predicted"/>
<keyword evidence="4" id="KW-1185">Reference proteome</keyword>
<sequence>MTSPAHDSALVREATGRLLAATAALGDADVAEPSLLPGWTRGHVLAHLARNADALVEVLGGRPMYADGETRDADIERGAARPLAAHLDDLRHSSARLDGAFAAQRDAVTGAATPAAADWDRAVELRNGVRDTAASLPFRRWIEIELHHVDLGIGYGLQDLPDAFVGRELANLAARFRGHPEIPLPLELRAEGGGHWETGATDAPGGEPFVITGSAVALVGWLTGRTPGTGLSASGPLPTLPPL</sequence>
<evidence type="ECO:0000259" key="1">
    <source>
        <dbReference type="Pfam" id="PF07398"/>
    </source>
</evidence>
<dbReference type="EMBL" id="JAGSMN010000191">
    <property type="protein sequence ID" value="MBR7673281.1"/>
    <property type="molecule type" value="Genomic_DNA"/>
</dbReference>
<dbReference type="AlphaFoldDB" id="A0A8T4IM84"/>
<dbReference type="InterPro" id="IPR036527">
    <property type="entry name" value="SCP2_sterol-bd_dom_sf"/>
</dbReference>
<feature type="domain" description="Mycothiol-dependent maleylpyruvate isomerase metal-binding" evidence="2">
    <location>
        <begin position="11"/>
        <end position="151"/>
    </location>
</feature>
<dbReference type="SUPFAM" id="SSF109854">
    <property type="entry name" value="DinB/YfiT-like putative metalloenzymes"/>
    <property type="match status" value="1"/>
</dbReference>
<dbReference type="InterPro" id="IPR010872">
    <property type="entry name" value="MDMPI_C-term_domain"/>
</dbReference>
<dbReference type="GO" id="GO:0016853">
    <property type="term" value="F:isomerase activity"/>
    <property type="evidence" value="ECO:0007669"/>
    <property type="project" value="UniProtKB-KW"/>
</dbReference>
<keyword evidence="3" id="KW-0413">Isomerase</keyword>
<organism evidence="3 4">
    <name type="scientific">Streptomyces daliensis</name>
    <dbReference type="NCBI Taxonomy" id="299421"/>
    <lineage>
        <taxon>Bacteria</taxon>
        <taxon>Bacillati</taxon>
        <taxon>Actinomycetota</taxon>
        <taxon>Actinomycetes</taxon>
        <taxon>Kitasatosporales</taxon>
        <taxon>Streptomycetaceae</taxon>
        <taxon>Streptomyces</taxon>
    </lineage>
</organism>
<feature type="domain" description="MDMPI C-terminal" evidence="1">
    <location>
        <begin position="159"/>
        <end position="242"/>
    </location>
</feature>
<dbReference type="Gene3D" id="1.20.120.450">
    <property type="entry name" value="dinb family like domain"/>
    <property type="match status" value="1"/>
</dbReference>
<reference evidence="3" key="1">
    <citation type="submission" date="2021-04" db="EMBL/GenBank/DDBJ databases">
        <title>Sequencing of actinobacteria type strains.</title>
        <authorList>
            <person name="Nguyen G.-S."/>
            <person name="Wentzel A."/>
        </authorList>
    </citation>
    <scope>NUCLEOTIDE SEQUENCE</scope>
    <source>
        <strain evidence="3">DSM 42095</strain>
    </source>
</reference>